<comment type="caution">
    <text evidence="2">The sequence shown here is derived from an EMBL/GenBank/DDBJ whole genome shotgun (WGS) entry which is preliminary data.</text>
</comment>
<evidence type="ECO:0000313" key="3">
    <source>
        <dbReference type="Proteomes" id="UP001151760"/>
    </source>
</evidence>
<dbReference type="EMBL" id="BQNB010011603">
    <property type="protein sequence ID" value="GJS92732.1"/>
    <property type="molecule type" value="Genomic_DNA"/>
</dbReference>
<evidence type="ECO:0000313" key="2">
    <source>
        <dbReference type="EMBL" id="GJS92732.1"/>
    </source>
</evidence>
<protein>
    <submittedName>
        <fullName evidence="2">Uncharacterized protein</fullName>
    </submittedName>
</protein>
<name>A0ABQ4ZS25_9ASTR</name>
<sequence length="397" mass="44791">MDFSDSEFNKSEFDLATYKRGLASVEEQLVFYKKNEIEKLKKGKESNQIKIDNFKNASKSLDKLIRVKFLITVEKVSDCDEDDSKVMVLKYDNVQHKPEQANQLKKVSQTVLTKSGIVPVSATRTINTVAPKSSVNVEKTRPNAFQKSHSLSRRPFYQQTTLKNRNLNDKVNTAKVNSVNTAKGNRVTSVVGEQGINAVKSSACWCWLYTTQQMVINSPCLIDKKELAIPRYALTANPTIYVSLIEQTWQTVTVDKVNDGEQQLTVTVDGQTIAITEAFVRRHLQLADADGISSLPNTEIFDQLTLMGYVSNDDKLTFQKGKGFTLQQLTPTKVTQGEEQCQESSEAQLIQEPLYARGLFSTTEEVQGKEQIRTDEKVAQKLNDEEMARPTEEKNRK</sequence>
<gene>
    <name evidence="2" type="ORF">Tco_0799700</name>
</gene>
<dbReference type="Proteomes" id="UP001151760">
    <property type="component" value="Unassembled WGS sequence"/>
</dbReference>
<reference evidence="2" key="1">
    <citation type="journal article" date="2022" name="Int. J. Mol. Sci.">
        <title>Draft Genome of Tanacetum Coccineum: Genomic Comparison of Closely Related Tanacetum-Family Plants.</title>
        <authorList>
            <person name="Yamashiro T."/>
            <person name="Shiraishi A."/>
            <person name="Nakayama K."/>
            <person name="Satake H."/>
        </authorList>
    </citation>
    <scope>NUCLEOTIDE SEQUENCE</scope>
</reference>
<feature type="region of interest" description="Disordered" evidence="1">
    <location>
        <begin position="365"/>
        <end position="397"/>
    </location>
</feature>
<feature type="compositionally biased region" description="Basic and acidic residues" evidence="1">
    <location>
        <begin position="366"/>
        <end position="397"/>
    </location>
</feature>
<keyword evidence="3" id="KW-1185">Reference proteome</keyword>
<accession>A0ABQ4ZS25</accession>
<evidence type="ECO:0000256" key="1">
    <source>
        <dbReference type="SAM" id="MobiDB-lite"/>
    </source>
</evidence>
<reference evidence="2" key="2">
    <citation type="submission" date="2022-01" db="EMBL/GenBank/DDBJ databases">
        <authorList>
            <person name="Yamashiro T."/>
            <person name="Shiraishi A."/>
            <person name="Satake H."/>
            <person name="Nakayama K."/>
        </authorList>
    </citation>
    <scope>NUCLEOTIDE SEQUENCE</scope>
</reference>
<organism evidence="2 3">
    <name type="scientific">Tanacetum coccineum</name>
    <dbReference type="NCBI Taxonomy" id="301880"/>
    <lineage>
        <taxon>Eukaryota</taxon>
        <taxon>Viridiplantae</taxon>
        <taxon>Streptophyta</taxon>
        <taxon>Embryophyta</taxon>
        <taxon>Tracheophyta</taxon>
        <taxon>Spermatophyta</taxon>
        <taxon>Magnoliopsida</taxon>
        <taxon>eudicotyledons</taxon>
        <taxon>Gunneridae</taxon>
        <taxon>Pentapetalae</taxon>
        <taxon>asterids</taxon>
        <taxon>campanulids</taxon>
        <taxon>Asterales</taxon>
        <taxon>Asteraceae</taxon>
        <taxon>Asteroideae</taxon>
        <taxon>Anthemideae</taxon>
        <taxon>Anthemidinae</taxon>
        <taxon>Tanacetum</taxon>
    </lineage>
</organism>
<proteinExistence type="predicted"/>